<dbReference type="Gene3D" id="3.40.50.10420">
    <property type="entry name" value="NagB/RpiA/CoA transferase-like"/>
    <property type="match status" value="1"/>
</dbReference>
<accession>A0A401IRF5</accession>
<evidence type="ECO:0000313" key="6">
    <source>
        <dbReference type="Proteomes" id="UP000286848"/>
    </source>
</evidence>
<evidence type="ECO:0000256" key="4">
    <source>
        <dbReference type="RuleBase" id="RU361279"/>
    </source>
</evidence>
<dbReference type="GO" id="GO:0030272">
    <property type="term" value="F:5-formyltetrahydrofolate cyclo-ligase activity"/>
    <property type="evidence" value="ECO:0007669"/>
    <property type="project" value="UniProtKB-EC"/>
</dbReference>
<organism evidence="5 6">
    <name type="scientific">Ligilactobacillus salitolerans</name>
    <dbReference type="NCBI Taxonomy" id="1808352"/>
    <lineage>
        <taxon>Bacteria</taxon>
        <taxon>Bacillati</taxon>
        <taxon>Bacillota</taxon>
        <taxon>Bacilli</taxon>
        <taxon>Lactobacillales</taxon>
        <taxon>Lactobacillaceae</taxon>
        <taxon>Ligilactobacillus</taxon>
    </lineage>
</organism>
<dbReference type="GO" id="GO:0035999">
    <property type="term" value="P:tetrahydrofolate interconversion"/>
    <property type="evidence" value="ECO:0007669"/>
    <property type="project" value="TreeGrafter"/>
</dbReference>
<comment type="caution">
    <text evidence="5">The sequence shown here is derived from an EMBL/GenBank/DDBJ whole genome shotgun (WGS) entry which is preliminary data.</text>
</comment>
<keyword evidence="2 4" id="KW-0547">Nucleotide-binding</keyword>
<dbReference type="InterPro" id="IPR037171">
    <property type="entry name" value="NagB/RpiA_transferase-like"/>
</dbReference>
<keyword evidence="6" id="KW-1185">Reference proteome</keyword>
<dbReference type="RefSeq" id="WP_124975212.1">
    <property type="nucleotide sequence ID" value="NZ_BFFP01000006.1"/>
</dbReference>
<evidence type="ECO:0000256" key="2">
    <source>
        <dbReference type="ARBA" id="ARBA00022741"/>
    </source>
</evidence>
<dbReference type="Pfam" id="PF01812">
    <property type="entry name" value="5-FTHF_cyc-lig"/>
    <property type="match status" value="1"/>
</dbReference>
<comment type="similarity">
    <text evidence="1 4">Belongs to the 5-formyltetrahydrofolate cyclo-ligase family.</text>
</comment>
<dbReference type="EC" id="6.3.3.2" evidence="4"/>
<evidence type="ECO:0000256" key="3">
    <source>
        <dbReference type="ARBA" id="ARBA00022840"/>
    </source>
</evidence>
<keyword evidence="4" id="KW-0479">Metal-binding</keyword>
<gene>
    <name evidence="5" type="ORF">LFYK43_05670</name>
</gene>
<dbReference type="SUPFAM" id="SSF100950">
    <property type="entry name" value="NagB/RpiA/CoA transferase-like"/>
    <property type="match status" value="1"/>
</dbReference>
<comment type="cofactor">
    <cofactor evidence="4">
        <name>Mg(2+)</name>
        <dbReference type="ChEBI" id="CHEBI:18420"/>
    </cofactor>
</comment>
<evidence type="ECO:0000313" key="5">
    <source>
        <dbReference type="EMBL" id="GBG94108.1"/>
    </source>
</evidence>
<proteinExistence type="inferred from homology"/>
<dbReference type="Proteomes" id="UP000286848">
    <property type="component" value="Unassembled WGS sequence"/>
</dbReference>
<keyword evidence="3 4" id="KW-0067">ATP-binding</keyword>
<dbReference type="OrthoDB" id="9801938at2"/>
<reference evidence="5 6" key="1">
    <citation type="journal article" date="2019" name="Int. J. Syst. Evol. Microbiol.">
        <title>Lactobacillus salitolerans sp. nov., a novel lactic acid bacterium isolated from spent mushroom substrates.</title>
        <authorList>
            <person name="Tohno M."/>
            <person name="Tanizawa Y."/>
            <person name="Kojima Y."/>
            <person name="Sakamoto M."/>
            <person name="Nakamura Y."/>
            <person name="Ohkuma M."/>
            <person name="Kobayashi H."/>
        </authorList>
    </citation>
    <scope>NUCLEOTIDE SEQUENCE [LARGE SCALE GENOMIC DNA]</scope>
    <source>
        <strain evidence="5 6">YK43</strain>
    </source>
</reference>
<name>A0A401IRF5_9LACO</name>
<dbReference type="PANTHER" id="PTHR23407:SF1">
    <property type="entry name" value="5-FORMYLTETRAHYDROFOLATE CYCLO-LIGASE"/>
    <property type="match status" value="1"/>
</dbReference>
<keyword evidence="5" id="KW-0436">Ligase</keyword>
<keyword evidence="4" id="KW-0460">Magnesium</keyword>
<dbReference type="AlphaFoldDB" id="A0A401IRF5"/>
<dbReference type="GO" id="GO:0005524">
    <property type="term" value="F:ATP binding"/>
    <property type="evidence" value="ECO:0007669"/>
    <property type="project" value="UniProtKB-KW"/>
</dbReference>
<comment type="catalytic activity">
    <reaction evidence="4">
        <text>(6S)-5-formyl-5,6,7,8-tetrahydrofolate + ATP = (6R)-5,10-methenyltetrahydrofolate + ADP + phosphate</text>
        <dbReference type="Rhea" id="RHEA:10488"/>
        <dbReference type="ChEBI" id="CHEBI:30616"/>
        <dbReference type="ChEBI" id="CHEBI:43474"/>
        <dbReference type="ChEBI" id="CHEBI:57455"/>
        <dbReference type="ChEBI" id="CHEBI:57457"/>
        <dbReference type="ChEBI" id="CHEBI:456216"/>
        <dbReference type="EC" id="6.3.3.2"/>
    </reaction>
</comment>
<dbReference type="GO" id="GO:0009396">
    <property type="term" value="P:folic acid-containing compound biosynthetic process"/>
    <property type="evidence" value="ECO:0007669"/>
    <property type="project" value="TreeGrafter"/>
</dbReference>
<protein>
    <recommendedName>
        <fullName evidence="4">5-formyltetrahydrofolate cyclo-ligase</fullName>
        <ecNumber evidence="4">6.3.3.2</ecNumber>
    </recommendedName>
</protein>
<dbReference type="EMBL" id="BFFP01000006">
    <property type="protein sequence ID" value="GBG94108.1"/>
    <property type="molecule type" value="Genomic_DNA"/>
</dbReference>
<evidence type="ECO:0000256" key="1">
    <source>
        <dbReference type="ARBA" id="ARBA00010638"/>
    </source>
</evidence>
<dbReference type="PANTHER" id="PTHR23407">
    <property type="entry name" value="ATPASE INHIBITOR/5-FORMYLTETRAHYDROFOLATE CYCLO-LIGASE"/>
    <property type="match status" value="1"/>
</dbReference>
<sequence length="196" mass="21880">MPLKEEVRRQQAAIFSELADSWEQKQAEIIIYQKLINSNLWQNAKTIGLTLSNPGEFDTQPLIGLANAVGKRVVVPRTRPARKMDFCQLTPQTPLVLTKFGVYEPDEQIAAVNKEQIDLLVVPGLAFSAAGDRIGFGGGFYDRFLADYRGIVVSCAEPKRFFAEKNWASEDTDQLIANVLTVSGWFGTNSQRGEKR</sequence>
<dbReference type="NCBIfam" id="TIGR02727">
    <property type="entry name" value="MTHFS_bact"/>
    <property type="match status" value="1"/>
</dbReference>
<dbReference type="GO" id="GO:0046872">
    <property type="term" value="F:metal ion binding"/>
    <property type="evidence" value="ECO:0007669"/>
    <property type="project" value="UniProtKB-KW"/>
</dbReference>
<dbReference type="InterPro" id="IPR002698">
    <property type="entry name" value="FTHF_cligase"/>
</dbReference>
<dbReference type="InterPro" id="IPR024185">
    <property type="entry name" value="FTHF_cligase-like_sf"/>
</dbReference>